<evidence type="ECO:0000313" key="10">
    <source>
        <dbReference type="EMBL" id="GAA3747660.1"/>
    </source>
</evidence>
<evidence type="ECO:0000259" key="8">
    <source>
        <dbReference type="PROSITE" id="PS50893"/>
    </source>
</evidence>
<dbReference type="SMART" id="SM00382">
    <property type="entry name" value="AAA"/>
    <property type="match status" value="1"/>
</dbReference>
<dbReference type="PANTHER" id="PTHR43394">
    <property type="entry name" value="ATP-DEPENDENT PERMEASE MDL1, MITOCHONDRIAL"/>
    <property type="match status" value="1"/>
</dbReference>
<evidence type="ECO:0000259" key="9">
    <source>
        <dbReference type="PROSITE" id="PS50929"/>
    </source>
</evidence>
<keyword evidence="5 7" id="KW-1133">Transmembrane helix</keyword>
<dbReference type="Gene3D" id="3.40.50.300">
    <property type="entry name" value="P-loop containing nucleotide triphosphate hydrolases"/>
    <property type="match status" value="1"/>
</dbReference>
<feature type="transmembrane region" description="Helical" evidence="7">
    <location>
        <begin position="53"/>
        <end position="78"/>
    </location>
</feature>
<dbReference type="PANTHER" id="PTHR43394:SF1">
    <property type="entry name" value="ATP-BINDING CASSETTE SUB-FAMILY B MEMBER 10, MITOCHONDRIAL"/>
    <property type="match status" value="1"/>
</dbReference>
<feature type="transmembrane region" description="Helical" evidence="7">
    <location>
        <begin position="127"/>
        <end position="151"/>
    </location>
</feature>
<accession>A0ABP7FTT1</accession>
<name>A0ABP7FTT1_9MICO</name>
<evidence type="ECO:0000256" key="2">
    <source>
        <dbReference type="ARBA" id="ARBA00022692"/>
    </source>
</evidence>
<feature type="transmembrane region" description="Helical" evidence="7">
    <location>
        <begin position="237"/>
        <end position="260"/>
    </location>
</feature>
<dbReference type="InterPro" id="IPR039421">
    <property type="entry name" value="Type_1_exporter"/>
</dbReference>
<evidence type="ECO:0000313" key="11">
    <source>
        <dbReference type="Proteomes" id="UP001501004"/>
    </source>
</evidence>
<dbReference type="InterPro" id="IPR036640">
    <property type="entry name" value="ABC1_TM_sf"/>
</dbReference>
<dbReference type="Pfam" id="PF00005">
    <property type="entry name" value="ABC_tran"/>
    <property type="match status" value="1"/>
</dbReference>
<organism evidence="10 11">
    <name type="scientific">Leifsonella bigeumensis</name>
    <dbReference type="NCBI Taxonomy" id="433643"/>
    <lineage>
        <taxon>Bacteria</taxon>
        <taxon>Bacillati</taxon>
        <taxon>Actinomycetota</taxon>
        <taxon>Actinomycetes</taxon>
        <taxon>Micrococcales</taxon>
        <taxon>Microbacteriaceae</taxon>
        <taxon>Leifsonella</taxon>
    </lineage>
</organism>
<dbReference type="InterPro" id="IPR003439">
    <property type="entry name" value="ABC_transporter-like_ATP-bd"/>
</dbReference>
<dbReference type="CDD" id="cd18548">
    <property type="entry name" value="ABC_6TM_Tm287_like"/>
    <property type="match status" value="1"/>
</dbReference>
<keyword evidence="4 10" id="KW-0067">ATP-binding</keyword>
<feature type="transmembrane region" description="Helical" evidence="7">
    <location>
        <begin position="12"/>
        <end position="33"/>
    </location>
</feature>
<dbReference type="Gene3D" id="1.20.1560.10">
    <property type="entry name" value="ABC transporter type 1, transmembrane domain"/>
    <property type="match status" value="1"/>
</dbReference>
<protein>
    <submittedName>
        <fullName evidence="10">ABC transporter ATP-binding protein</fullName>
    </submittedName>
</protein>
<sequence>MLLKILGRYLKPYWRLLVAVGVFQLAQSLASLYLPSLNADIVDDGIAKGDVPYIFMVGAVMLGITLLQVACAITAVYFGAKVAMSLGRDLRSGIFRTVSEFSEREVSQFGAPSLITRTTNDVQQVQMVVLMTCTLFVSAPMLAIGGVIMALQQDVGLSWLMAVSIPVLLVAVGGIMSRMVPLFRLMQKRIDRVNLVLREQLTGIRVIRAFVRERHETDRFATANADLTETAVSAGRLFALMFPVVMIVMNVSSVAVIWFGGIRVGEGDIQVGTLMAFLQYLIQILMGVMMATFMGILLPRAAVSADRIGEVLETKTSVVMPENPVTEVTEVGTVEFLDATFQYPGAEEPVLKNLTFAARPGKTTAIIGSTGSGKTTLVNLLPRLFDVTGGSVLVDGVDVRELDADLLWSLIGLVPQKPYLFSGTVASNLRYGKPDATDDELWEALEIAQAKDFVLEMENGLDGEISQGGTNVSGGQRQRLAIARALVKKPEIYVFDDSFSALDTGTDARLRHALKRKVKGATMIIVAQRVSTIVDADQIIVLENGEIVGIGTHEELNESNTTYAEIVSSQLTAEEAL</sequence>
<evidence type="ECO:0000256" key="6">
    <source>
        <dbReference type="ARBA" id="ARBA00023136"/>
    </source>
</evidence>
<dbReference type="InterPro" id="IPR027417">
    <property type="entry name" value="P-loop_NTPase"/>
</dbReference>
<keyword evidence="11" id="KW-1185">Reference proteome</keyword>
<keyword evidence="3" id="KW-0547">Nucleotide-binding</keyword>
<comment type="subcellular location">
    <subcellularLocation>
        <location evidence="1">Cell membrane</location>
        <topology evidence="1">Multi-pass membrane protein</topology>
    </subcellularLocation>
</comment>
<proteinExistence type="predicted"/>
<comment type="caution">
    <text evidence="10">The sequence shown here is derived from an EMBL/GenBank/DDBJ whole genome shotgun (WGS) entry which is preliminary data.</text>
</comment>
<dbReference type="RefSeq" id="WP_344756963.1">
    <property type="nucleotide sequence ID" value="NZ_BAABAE010000003.1"/>
</dbReference>
<evidence type="ECO:0000256" key="7">
    <source>
        <dbReference type="SAM" id="Phobius"/>
    </source>
</evidence>
<dbReference type="GO" id="GO:0005524">
    <property type="term" value="F:ATP binding"/>
    <property type="evidence" value="ECO:0007669"/>
    <property type="project" value="UniProtKB-KW"/>
</dbReference>
<evidence type="ECO:0000256" key="3">
    <source>
        <dbReference type="ARBA" id="ARBA00022741"/>
    </source>
</evidence>
<reference evidence="11" key="1">
    <citation type="journal article" date="2019" name="Int. J. Syst. Evol. Microbiol.">
        <title>The Global Catalogue of Microorganisms (GCM) 10K type strain sequencing project: providing services to taxonomists for standard genome sequencing and annotation.</title>
        <authorList>
            <consortium name="The Broad Institute Genomics Platform"/>
            <consortium name="The Broad Institute Genome Sequencing Center for Infectious Disease"/>
            <person name="Wu L."/>
            <person name="Ma J."/>
        </authorList>
    </citation>
    <scope>NUCLEOTIDE SEQUENCE [LARGE SCALE GENOMIC DNA]</scope>
    <source>
        <strain evidence="11">JCM 16949</strain>
    </source>
</reference>
<feature type="domain" description="ABC transmembrane type-1" evidence="9">
    <location>
        <begin position="18"/>
        <end position="300"/>
    </location>
</feature>
<dbReference type="SUPFAM" id="SSF90123">
    <property type="entry name" value="ABC transporter transmembrane region"/>
    <property type="match status" value="1"/>
</dbReference>
<dbReference type="InterPro" id="IPR003593">
    <property type="entry name" value="AAA+_ATPase"/>
</dbReference>
<evidence type="ECO:0000256" key="4">
    <source>
        <dbReference type="ARBA" id="ARBA00022840"/>
    </source>
</evidence>
<dbReference type="PROSITE" id="PS50929">
    <property type="entry name" value="ABC_TM1F"/>
    <property type="match status" value="1"/>
</dbReference>
<dbReference type="EMBL" id="BAABAE010000003">
    <property type="protein sequence ID" value="GAA3747660.1"/>
    <property type="molecule type" value="Genomic_DNA"/>
</dbReference>
<feature type="domain" description="ABC transporter" evidence="8">
    <location>
        <begin position="334"/>
        <end position="569"/>
    </location>
</feature>
<keyword evidence="2 7" id="KW-0812">Transmembrane</keyword>
<dbReference type="Proteomes" id="UP001501004">
    <property type="component" value="Unassembled WGS sequence"/>
</dbReference>
<gene>
    <name evidence="10" type="ORF">GCM10022239_23960</name>
</gene>
<evidence type="ECO:0000256" key="5">
    <source>
        <dbReference type="ARBA" id="ARBA00022989"/>
    </source>
</evidence>
<feature type="transmembrane region" description="Helical" evidence="7">
    <location>
        <begin position="280"/>
        <end position="298"/>
    </location>
</feature>
<dbReference type="Pfam" id="PF00664">
    <property type="entry name" value="ABC_membrane"/>
    <property type="match status" value="1"/>
</dbReference>
<keyword evidence="6 7" id="KW-0472">Membrane</keyword>
<dbReference type="InterPro" id="IPR011527">
    <property type="entry name" value="ABC1_TM_dom"/>
</dbReference>
<dbReference type="InterPro" id="IPR017871">
    <property type="entry name" value="ABC_transporter-like_CS"/>
</dbReference>
<evidence type="ECO:0000256" key="1">
    <source>
        <dbReference type="ARBA" id="ARBA00004651"/>
    </source>
</evidence>
<dbReference type="PROSITE" id="PS00211">
    <property type="entry name" value="ABC_TRANSPORTER_1"/>
    <property type="match status" value="1"/>
</dbReference>
<dbReference type="PROSITE" id="PS50893">
    <property type="entry name" value="ABC_TRANSPORTER_2"/>
    <property type="match status" value="1"/>
</dbReference>
<dbReference type="SUPFAM" id="SSF52540">
    <property type="entry name" value="P-loop containing nucleoside triphosphate hydrolases"/>
    <property type="match status" value="1"/>
</dbReference>
<feature type="transmembrane region" description="Helical" evidence="7">
    <location>
        <begin position="157"/>
        <end position="180"/>
    </location>
</feature>